<dbReference type="InterPro" id="IPR036465">
    <property type="entry name" value="vWFA_dom_sf"/>
</dbReference>
<dbReference type="eggNOG" id="COG2304">
    <property type="taxonomic scope" value="Bacteria"/>
</dbReference>
<proteinExistence type="predicted"/>
<feature type="transmembrane region" description="Helical" evidence="2">
    <location>
        <begin position="7"/>
        <end position="27"/>
    </location>
</feature>
<keyword evidence="2" id="KW-0472">Membrane</keyword>
<evidence type="ECO:0000313" key="5">
    <source>
        <dbReference type="Proteomes" id="UP000006860"/>
    </source>
</evidence>
<dbReference type="CDD" id="cd00198">
    <property type="entry name" value="vWFA"/>
    <property type="match status" value="1"/>
</dbReference>
<dbReference type="OrthoDB" id="239512at2"/>
<dbReference type="Pfam" id="PF00092">
    <property type="entry name" value="VWA"/>
    <property type="match status" value="1"/>
</dbReference>
<reference evidence="5" key="1">
    <citation type="submission" date="2011-02" db="EMBL/GenBank/DDBJ databases">
        <title>The complete genome of Planctomyces brasiliensis DSM 5305.</title>
        <authorList>
            <person name="Lucas S."/>
            <person name="Copeland A."/>
            <person name="Lapidus A."/>
            <person name="Bruce D."/>
            <person name="Goodwin L."/>
            <person name="Pitluck S."/>
            <person name="Kyrpides N."/>
            <person name="Mavromatis K."/>
            <person name="Pagani I."/>
            <person name="Ivanova N."/>
            <person name="Ovchinnikova G."/>
            <person name="Lu M."/>
            <person name="Detter J.C."/>
            <person name="Han C."/>
            <person name="Land M."/>
            <person name="Hauser L."/>
            <person name="Markowitz V."/>
            <person name="Cheng J.-F."/>
            <person name="Hugenholtz P."/>
            <person name="Woyke T."/>
            <person name="Wu D."/>
            <person name="Tindall B."/>
            <person name="Pomrenke H.G."/>
            <person name="Brambilla E."/>
            <person name="Klenk H.-P."/>
            <person name="Eisen J.A."/>
        </authorList>
    </citation>
    <scope>NUCLEOTIDE SEQUENCE [LARGE SCALE GENOMIC DNA]</scope>
    <source>
        <strain evidence="5">ATCC 49424 / DSM 5305 / JCM 21570 / NBRC 103401 / IFAM 1448</strain>
    </source>
</reference>
<dbReference type="Gene3D" id="3.40.50.410">
    <property type="entry name" value="von Willebrand factor, type A domain"/>
    <property type="match status" value="1"/>
</dbReference>
<evidence type="ECO:0000256" key="1">
    <source>
        <dbReference type="SAM" id="Coils"/>
    </source>
</evidence>
<sequence length="626" mass="71180">MKKASDYTALGASLAVHGVILVTLALIKFTLMDNGNEVAVETVFTDEREQQEFTQELDISTEVSESLSVMAGATVSTASGGSGAPAVSQTKIEESESLNEPEIQVNVGQVTMPGANMLGEDLGESEVKGETAAVVEGYGAAMSRLTQEIVRLMRSDKVHVVWLFDESESMKDDQEQIREQFGKVYEELKIAQAQDEDMRKRGNDETLLTTILSYGAGIHTHTAKPTGNIPEIQKAITEIPIDKSGEENLFQSIMAVCDKYGPLAFKSGRKLAIVVLSDESGDDGQAVEEAIARCKRFKAPVYLMGRESIFGYPYARQRWIDPKFGLHFWIKVRRGPETAFPEALQYDGLHERWDAFSSGFGPYEQVRLARESGGIYFMLPGDEEDLIGAGAHMNRKFEFLAMKEYQPLLLSRRDYEKERSQSKFRSTLWEVFNVLNPFQDEQLKIKEDWYAFTPEEFRPEGLANASKALRAFGLLNEAITRLEAIEPLRAKEDSQRWRAAYDLAYAQCLAYRVRLFQFMLAVDSHLKEMPKPKNPKSNRWDAQRTKKMLEPDEEQIRVTKVDMDELNAQMKKATEKFNFVKEQHAGTPWAQRAQWEINNGFGFYFRDVFRDPRYDTQRQNIDVPKF</sequence>
<feature type="domain" description="VWFA" evidence="3">
    <location>
        <begin position="159"/>
        <end position="305"/>
    </location>
</feature>
<dbReference type="STRING" id="756272.Plabr_2228"/>
<dbReference type="KEGG" id="pbs:Plabr_2228"/>
<accession>F0SKX7</accession>
<protein>
    <recommendedName>
        <fullName evidence="3">VWFA domain-containing protein</fullName>
    </recommendedName>
</protein>
<dbReference type="Proteomes" id="UP000006860">
    <property type="component" value="Chromosome"/>
</dbReference>
<feature type="coiled-coil region" evidence="1">
    <location>
        <begin position="556"/>
        <end position="583"/>
    </location>
</feature>
<dbReference type="SUPFAM" id="SSF53300">
    <property type="entry name" value="vWA-like"/>
    <property type="match status" value="1"/>
</dbReference>
<evidence type="ECO:0000313" key="4">
    <source>
        <dbReference type="EMBL" id="ADY59830.1"/>
    </source>
</evidence>
<keyword evidence="2" id="KW-0812">Transmembrane</keyword>
<dbReference type="EMBL" id="CP002546">
    <property type="protein sequence ID" value="ADY59830.1"/>
    <property type="molecule type" value="Genomic_DNA"/>
</dbReference>
<dbReference type="InterPro" id="IPR002035">
    <property type="entry name" value="VWF_A"/>
</dbReference>
<dbReference type="HOGENOM" id="CLU_025259_0_0_0"/>
<keyword evidence="5" id="KW-1185">Reference proteome</keyword>
<evidence type="ECO:0000259" key="3">
    <source>
        <dbReference type="PROSITE" id="PS50234"/>
    </source>
</evidence>
<organism evidence="4 5">
    <name type="scientific">Rubinisphaera brasiliensis (strain ATCC 49424 / DSM 5305 / JCM 21570 / IAM 15109 / NBRC 103401 / IFAM 1448)</name>
    <name type="common">Planctomyces brasiliensis</name>
    <dbReference type="NCBI Taxonomy" id="756272"/>
    <lineage>
        <taxon>Bacteria</taxon>
        <taxon>Pseudomonadati</taxon>
        <taxon>Planctomycetota</taxon>
        <taxon>Planctomycetia</taxon>
        <taxon>Planctomycetales</taxon>
        <taxon>Planctomycetaceae</taxon>
        <taxon>Rubinisphaera</taxon>
    </lineage>
</organism>
<name>F0SKX7_RUBBR</name>
<keyword evidence="1" id="KW-0175">Coiled coil</keyword>
<keyword evidence="2" id="KW-1133">Transmembrane helix</keyword>
<dbReference type="RefSeq" id="WP_013628554.1">
    <property type="nucleotide sequence ID" value="NC_015174.1"/>
</dbReference>
<gene>
    <name evidence="4" type="ordered locus">Plabr_2228</name>
</gene>
<evidence type="ECO:0000256" key="2">
    <source>
        <dbReference type="SAM" id="Phobius"/>
    </source>
</evidence>
<dbReference type="AlphaFoldDB" id="F0SKX7"/>
<dbReference type="PROSITE" id="PS50234">
    <property type="entry name" value="VWFA"/>
    <property type="match status" value="1"/>
</dbReference>